<dbReference type="InterPro" id="IPR048936">
    <property type="entry name" value="MvdD-like_ATPgrasp"/>
</dbReference>
<protein>
    <submittedName>
        <fullName evidence="3">ATP-grasp ribosomal peptide maturase</fullName>
    </submittedName>
</protein>
<dbReference type="GO" id="GO:0018169">
    <property type="term" value="F:ribosomal S6-glutamic acid ligase activity"/>
    <property type="evidence" value="ECO:0007669"/>
    <property type="project" value="TreeGrafter"/>
</dbReference>
<dbReference type="Pfam" id="PF08443">
    <property type="entry name" value="RimK"/>
    <property type="match status" value="1"/>
</dbReference>
<dbReference type="GO" id="GO:0046872">
    <property type="term" value="F:metal ion binding"/>
    <property type="evidence" value="ECO:0007669"/>
    <property type="project" value="InterPro"/>
</dbReference>
<dbReference type="Gene3D" id="3.30.470.20">
    <property type="entry name" value="ATP-grasp fold, B domain"/>
    <property type="match status" value="1"/>
</dbReference>
<dbReference type="RefSeq" id="WP_124344385.1">
    <property type="nucleotide sequence ID" value="NZ_BHYL01000357.1"/>
</dbReference>
<keyword evidence="1" id="KW-0547">Nucleotide-binding</keyword>
<dbReference type="InterPro" id="IPR013651">
    <property type="entry name" value="ATP-grasp_RimK-type"/>
</dbReference>
<dbReference type="OrthoDB" id="9794735at2"/>
<dbReference type="SUPFAM" id="SSF56059">
    <property type="entry name" value="Glutathione synthetase ATP-binding domain-like"/>
    <property type="match status" value="1"/>
</dbReference>
<evidence type="ECO:0000313" key="4">
    <source>
        <dbReference type="Proteomes" id="UP000288246"/>
    </source>
</evidence>
<dbReference type="PANTHER" id="PTHR21621:SF0">
    <property type="entry name" value="BETA-CITRYLGLUTAMATE SYNTHASE B-RELATED"/>
    <property type="match status" value="1"/>
</dbReference>
<dbReference type="GO" id="GO:0005737">
    <property type="term" value="C:cytoplasm"/>
    <property type="evidence" value="ECO:0007669"/>
    <property type="project" value="TreeGrafter"/>
</dbReference>
<dbReference type="GO" id="GO:0005524">
    <property type="term" value="F:ATP binding"/>
    <property type="evidence" value="ECO:0007669"/>
    <property type="project" value="UniProtKB-UniRule"/>
</dbReference>
<dbReference type="EMBL" id="BHYL01000357">
    <property type="protein sequence ID" value="GCD21857.1"/>
    <property type="molecule type" value="Genomic_DNA"/>
</dbReference>
<name>A0A401V4M5_9CELL</name>
<evidence type="ECO:0000256" key="1">
    <source>
        <dbReference type="PROSITE-ProRule" id="PRU00409"/>
    </source>
</evidence>
<accession>A0A401V4M5</accession>
<feature type="domain" description="ATP-grasp" evidence="2">
    <location>
        <begin position="129"/>
        <end position="310"/>
    </location>
</feature>
<dbReference type="AlphaFoldDB" id="A0A401V4M5"/>
<dbReference type="Pfam" id="PF21068">
    <property type="entry name" value="ATPgraspMvdD"/>
    <property type="match status" value="1"/>
</dbReference>
<evidence type="ECO:0000313" key="3">
    <source>
        <dbReference type="EMBL" id="GCD21857.1"/>
    </source>
</evidence>
<sequence length="331" mass="36399">MIGIVSHAGDLHTQTVARHLDDRGAGHRLLDTSRVPAAAALTTRQRPDGTWTGTWADADGTLDLADVGAVWWRRPQPFVLHDEVTRPHDRGFAHGECAAMVAGLWACMDVEWVNDPDRDEVASRKMRQLQLAARLGLRVPRTCMTNDPAQARDFVGSEPSGVVYKSFSATPRTWRETRPVRAEDVEMIDAVRFAPVIFQELVPGGRDVRATVVDGQVFAAEIRADRSAYEFDFRIDTMNAPISTHRLPDDVERRLVDLVATLGLRYGAADFRVAPDGEHVFLEVNPAGQWLFVELATGLPISAALADLLVRLDARAGDPRETVAPRTGAAV</sequence>
<dbReference type="PANTHER" id="PTHR21621">
    <property type="entry name" value="RIBOSOMAL PROTEIN S6 MODIFICATION PROTEIN"/>
    <property type="match status" value="1"/>
</dbReference>
<proteinExistence type="predicted"/>
<evidence type="ECO:0000259" key="2">
    <source>
        <dbReference type="PROSITE" id="PS50975"/>
    </source>
</evidence>
<comment type="caution">
    <text evidence="3">The sequence shown here is derived from an EMBL/GenBank/DDBJ whole genome shotgun (WGS) entry which is preliminary data.</text>
</comment>
<keyword evidence="1" id="KW-0067">ATP-binding</keyword>
<dbReference type="InterPro" id="IPR011761">
    <property type="entry name" value="ATP-grasp"/>
</dbReference>
<dbReference type="Proteomes" id="UP000288246">
    <property type="component" value="Unassembled WGS sequence"/>
</dbReference>
<organism evidence="3 4">
    <name type="scientific">Cellulomonas algicola</name>
    <dbReference type="NCBI Taxonomy" id="2071633"/>
    <lineage>
        <taxon>Bacteria</taxon>
        <taxon>Bacillati</taxon>
        <taxon>Actinomycetota</taxon>
        <taxon>Actinomycetes</taxon>
        <taxon>Micrococcales</taxon>
        <taxon>Cellulomonadaceae</taxon>
        <taxon>Cellulomonas</taxon>
    </lineage>
</organism>
<dbReference type="PROSITE" id="PS50975">
    <property type="entry name" value="ATP_GRASP"/>
    <property type="match status" value="1"/>
</dbReference>
<gene>
    <name evidence="3" type="ORF">CTKZ_34190</name>
</gene>
<dbReference type="GO" id="GO:0009432">
    <property type="term" value="P:SOS response"/>
    <property type="evidence" value="ECO:0007669"/>
    <property type="project" value="TreeGrafter"/>
</dbReference>
<reference evidence="3 4" key="1">
    <citation type="submission" date="2018-11" db="EMBL/GenBank/DDBJ databases">
        <title>Draft genome sequence of Cellulomonas takizawaensis strain TKZ-21.</title>
        <authorList>
            <person name="Yamamura H."/>
            <person name="Hayashi T."/>
            <person name="Hamada M."/>
            <person name="Serisawa Y."/>
            <person name="Matsuyama K."/>
            <person name="Nakagawa Y."/>
            <person name="Otoguro M."/>
            <person name="Yanagida F."/>
            <person name="Hayakawa M."/>
        </authorList>
    </citation>
    <scope>NUCLEOTIDE SEQUENCE [LARGE SCALE GENOMIC DNA]</scope>
    <source>
        <strain evidence="3 4">TKZ-21</strain>
    </source>
</reference>
<keyword evidence="4" id="KW-1185">Reference proteome</keyword>